<keyword evidence="3" id="KW-0238">DNA-binding</keyword>
<evidence type="ECO:0000259" key="5">
    <source>
        <dbReference type="Pfam" id="PF01420"/>
    </source>
</evidence>
<name>A0A395V3I1_9FIRM</name>
<dbReference type="GO" id="GO:0003677">
    <property type="term" value="F:DNA binding"/>
    <property type="evidence" value="ECO:0007669"/>
    <property type="project" value="UniProtKB-KW"/>
</dbReference>
<dbReference type="InterPro" id="IPR044946">
    <property type="entry name" value="Restrct_endonuc_typeI_TRD_sf"/>
</dbReference>
<dbReference type="SUPFAM" id="SSF116734">
    <property type="entry name" value="DNA methylase specificity domain"/>
    <property type="match status" value="2"/>
</dbReference>
<keyword evidence="6" id="KW-0540">Nuclease</keyword>
<dbReference type="AlphaFoldDB" id="A0A395V3I1"/>
<dbReference type="InterPro" id="IPR000055">
    <property type="entry name" value="Restrct_endonuc_typeI_TRD"/>
</dbReference>
<evidence type="ECO:0000256" key="3">
    <source>
        <dbReference type="ARBA" id="ARBA00023125"/>
    </source>
</evidence>
<comment type="caution">
    <text evidence="6">The sequence shown here is derived from an EMBL/GenBank/DDBJ whole genome shotgun (WGS) entry which is preliminary data.</text>
</comment>
<dbReference type="Pfam" id="PF01420">
    <property type="entry name" value="Methylase_S"/>
    <property type="match status" value="2"/>
</dbReference>
<dbReference type="GO" id="GO:0009307">
    <property type="term" value="P:DNA restriction-modification system"/>
    <property type="evidence" value="ECO:0007669"/>
    <property type="project" value="UniProtKB-KW"/>
</dbReference>
<reference evidence="6 7" key="1">
    <citation type="submission" date="2018-08" db="EMBL/GenBank/DDBJ databases">
        <title>A genome reference for cultivated species of the human gut microbiota.</title>
        <authorList>
            <person name="Zou Y."/>
            <person name="Xue W."/>
            <person name="Luo G."/>
        </authorList>
    </citation>
    <scope>NUCLEOTIDE SEQUENCE [LARGE SCALE GENOMIC DNA]</scope>
    <source>
        <strain evidence="6 7">AF25-15</strain>
    </source>
</reference>
<protein>
    <submittedName>
        <fullName evidence="6">Restriction endonuclease subunit S</fullName>
    </submittedName>
</protein>
<evidence type="ECO:0000256" key="1">
    <source>
        <dbReference type="ARBA" id="ARBA00010923"/>
    </source>
</evidence>
<organism evidence="6 7">
    <name type="scientific">Agathobacter rectalis</name>
    <dbReference type="NCBI Taxonomy" id="39491"/>
    <lineage>
        <taxon>Bacteria</taxon>
        <taxon>Bacillati</taxon>
        <taxon>Bacillota</taxon>
        <taxon>Clostridia</taxon>
        <taxon>Lachnospirales</taxon>
        <taxon>Lachnospiraceae</taxon>
        <taxon>Agathobacter</taxon>
    </lineage>
</organism>
<gene>
    <name evidence="6" type="ORF">DWY38_05880</name>
</gene>
<dbReference type="Proteomes" id="UP000266066">
    <property type="component" value="Unassembled WGS sequence"/>
</dbReference>
<dbReference type="PANTHER" id="PTHR43140:SF1">
    <property type="entry name" value="TYPE I RESTRICTION ENZYME ECOKI SPECIFICITY SUBUNIT"/>
    <property type="match status" value="1"/>
</dbReference>
<accession>A0A395V3I1</accession>
<evidence type="ECO:0000313" key="7">
    <source>
        <dbReference type="Proteomes" id="UP000266066"/>
    </source>
</evidence>
<sequence>MDTKALRQKILDLAIRGKLVPQDPNDEPAEVLLERIREQKQQMFKEGKLKKKDIKNDTIIFKGEDNLHYEKFQDGTVKCIEDEIPFEVPEGWAWCKLNDIYNFIDYRGATPTKITNGIPLVTAKNVKSGYIDYTIDDYISEEEFKERQQRGISKKGDILFTTEAPLGNAALADMEKFSAGQRLITFQQYGSKDELINYVMLMFILSDFFQQQLYVNKTGSTVAGIKAAILKTLWIPVPPYNEQLRISNTLKSAINLIDSISKNKEILSTSISNTKSKILDLAIRGKIVPQDPNDEPASVLLERIRAEKEELIKQGKIKRDKKESVIFKGDDNSYYEKVGNNVNCIDEKIPFELPEGWAFIRLNTAWELISGRDLSPSEYNDKNDGIPYIIGASNFKNGHISLVRWTPVPQVITRRGDLLLTCKGTIGEIAHNNFGEAHIARQIMAIRNIYSLNVDFLALCIEYSMTKIKQAAKGLIPGISREDILNLVIPIPPTKEQENICNKLKVTFSAIEHIEKSLN</sequence>
<dbReference type="InterPro" id="IPR051212">
    <property type="entry name" value="Type-I_RE_S_subunit"/>
</dbReference>
<keyword evidence="6" id="KW-0255">Endonuclease</keyword>
<dbReference type="Gene3D" id="3.90.220.20">
    <property type="entry name" value="DNA methylase specificity domains"/>
    <property type="match status" value="2"/>
</dbReference>
<comment type="subunit">
    <text evidence="4">The methyltransferase is composed of M and S polypeptides.</text>
</comment>
<keyword evidence="6" id="KW-0378">Hydrolase</keyword>
<evidence type="ECO:0000256" key="4">
    <source>
        <dbReference type="ARBA" id="ARBA00038652"/>
    </source>
</evidence>
<dbReference type="PANTHER" id="PTHR43140">
    <property type="entry name" value="TYPE-1 RESTRICTION ENZYME ECOKI SPECIFICITY PROTEIN"/>
    <property type="match status" value="1"/>
</dbReference>
<feature type="domain" description="Type I restriction modification DNA specificity" evidence="5">
    <location>
        <begin position="354"/>
        <end position="515"/>
    </location>
</feature>
<keyword evidence="2" id="KW-0680">Restriction system</keyword>
<feature type="domain" description="Type I restriction modification DNA specificity" evidence="5">
    <location>
        <begin position="89"/>
        <end position="264"/>
    </location>
</feature>
<evidence type="ECO:0000256" key="2">
    <source>
        <dbReference type="ARBA" id="ARBA00022747"/>
    </source>
</evidence>
<comment type="similarity">
    <text evidence="1">Belongs to the type-I restriction system S methylase family.</text>
</comment>
<proteinExistence type="inferred from homology"/>
<dbReference type="GO" id="GO:0004519">
    <property type="term" value="F:endonuclease activity"/>
    <property type="evidence" value="ECO:0007669"/>
    <property type="project" value="UniProtKB-KW"/>
</dbReference>
<dbReference type="EMBL" id="QRUJ01000004">
    <property type="protein sequence ID" value="RGR55634.1"/>
    <property type="molecule type" value="Genomic_DNA"/>
</dbReference>
<evidence type="ECO:0000313" key="6">
    <source>
        <dbReference type="EMBL" id="RGR55634.1"/>
    </source>
</evidence>
<dbReference type="RefSeq" id="WP_118392079.1">
    <property type="nucleotide sequence ID" value="NZ_QRUJ01000004.1"/>
</dbReference>